<keyword evidence="9" id="KW-1185">Reference proteome</keyword>
<dbReference type="InterPro" id="IPR050557">
    <property type="entry name" value="RTX_toxin/Mannuronan_C5-epim"/>
</dbReference>
<evidence type="ECO:0000256" key="6">
    <source>
        <dbReference type="ARBA" id="ARBA00023180"/>
    </source>
</evidence>
<evidence type="ECO:0000256" key="5">
    <source>
        <dbReference type="ARBA" id="ARBA00022837"/>
    </source>
</evidence>
<dbReference type="OrthoDB" id="6192521at2"/>
<dbReference type="Pfam" id="PF00353">
    <property type="entry name" value="HemolysinCabind"/>
    <property type="match status" value="2"/>
</dbReference>
<dbReference type="KEGG" id="mmai:sS8_4207"/>
<dbReference type="GO" id="GO:0005509">
    <property type="term" value="F:calcium ion binding"/>
    <property type="evidence" value="ECO:0007669"/>
    <property type="project" value="InterPro"/>
</dbReference>
<dbReference type="SMART" id="SM00191">
    <property type="entry name" value="Int_alpha"/>
    <property type="match status" value="7"/>
</dbReference>
<dbReference type="AlphaFoldDB" id="A0A250KWZ4"/>
<evidence type="ECO:0000256" key="4">
    <source>
        <dbReference type="ARBA" id="ARBA00022737"/>
    </source>
</evidence>
<accession>A0A250KWZ4</accession>
<dbReference type="PANTHER" id="PTHR38340:SF1">
    <property type="entry name" value="S-LAYER PROTEIN"/>
    <property type="match status" value="1"/>
</dbReference>
<sequence length="599" mass="60486">MKDDHAKKNGSMAACDPALGIGGRRTALKYGLGVLAGIWFAPAKAEAPYTPIIIDHPIPQAQARFGSAVAGAGDVNGDGIPDILVGAPGQNPGGRLVFVFSGVDGSLLLTIDNPVPGPYNAIGGAVAGVGDVNGDGKSDLLLGEMDNGKGQAYVFNGADGTLLYSLSPPVPQFSTAFGVTVAGVGDVNGDGKPDLLVGSLGWYDWNEWTGGAYVFSGADGSLLYTLHSPTPLDSVFFGEYVAGVGDVDGDGVPDLLVGEEDTYDDRWRPVSVFSGVDGRLLYTVANPTLQKAGNFGQSLAALGDVDGDGRSDLLIGARGQYIGGNQEQGQAFVFSGADGRLLYSLDAPTPEPRLFFGGAASGLGDASGDGIPDLLIGTDGGPGQVFMFSGADGTLLHTFDSTEPGVVGGSRVAGIGDVNGDGQPDFVAAWPHQDVDGNEHQGRVVLFVSATTTPPTPTCFGVPATIIGTPGNNTLRGTPGNDVIVGLAGDDIIDGRGGDDLICGGEGNDRLRGSEGNDKISGGPGNDAIWGGAGKDLVEGDAGDDRISGGKGSDIVRGGEGDDVLLVVGAGIDTVDGGPHVNGDFCDAGPEDTVQNCNP</sequence>
<dbReference type="Gene3D" id="2.150.10.10">
    <property type="entry name" value="Serralysin-like metalloprotease, C-terminal"/>
    <property type="match status" value="2"/>
</dbReference>
<comment type="subcellular location">
    <subcellularLocation>
        <location evidence="1">Secreted</location>
    </subcellularLocation>
</comment>
<dbReference type="InterPro" id="IPR028994">
    <property type="entry name" value="Integrin_alpha_N"/>
</dbReference>
<dbReference type="InterPro" id="IPR011049">
    <property type="entry name" value="Serralysin-like_metalloprot_C"/>
</dbReference>
<evidence type="ECO:0000256" key="7">
    <source>
        <dbReference type="SAM" id="MobiDB-lite"/>
    </source>
</evidence>
<evidence type="ECO:0000313" key="9">
    <source>
        <dbReference type="Proteomes" id="UP000266313"/>
    </source>
</evidence>
<dbReference type="PANTHER" id="PTHR38340">
    <property type="entry name" value="S-LAYER PROTEIN"/>
    <property type="match status" value="1"/>
</dbReference>
<organism evidence="8 9">
    <name type="scientific">Methylocaldum marinum</name>
    <dbReference type="NCBI Taxonomy" id="1432792"/>
    <lineage>
        <taxon>Bacteria</taxon>
        <taxon>Pseudomonadati</taxon>
        <taxon>Pseudomonadota</taxon>
        <taxon>Gammaproteobacteria</taxon>
        <taxon>Methylococcales</taxon>
        <taxon>Methylococcaceae</taxon>
        <taxon>Methylocaldum</taxon>
    </lineage>
</organism>
<evidence type="ECO:0000256" key="3">
    <source>
        <dbReference type="ARBA" id="ARBA00022729"/>
    </source>
</evidence>
<keyword evidence="2" id="KW-0964">Secreted</keyword>
<dbReference type="GO" id="GO:0008305">
    <property type="term" value="C:integrin complex"/>
    <property type="evidence" value="ECO:0007669"/>
    <property type="project" value="InterPro"/>
</dbReference>
<keyword evidence="3" id="KW-0732">Signal</keyword>
<evidence type="ECO:0000256" key="1">
    <source>
        <dbReference type="ARBA" id="ARBA00004613"/>
    </source>
</evidence>
<dbReference type="RefSeq" id="WP_119631368.1">
    <property type="nucleotide sequence ID" value="NZ_AP017928.1"/>
</dbReference>
<dbReference type="PRINTS" id="PR01185">
    <property type="entry name" value="INTEGRINA"/>
</dbReference>
<dbReference type="SUPFAM" id="SSF69318">
    <property type="entry name" value="Integrin alpha N-terminal domain"/>
    <property type="match status" value="3"/>
</dbReference>
<dbReference type="PROSITE" id="PS51470">
    <property type="entry name" value="FG_GAP"/>
    <property type="match status" value="3"/>
</dbReference>
<feature type="region of interest" description="Disordered" evidence="7">
    <location>
        <begin position="507"/>
        <end position="533"/>
    </location>
</feature>
<keyword evidence="6" id="KW-0325">Glycoprotein</keyword>
<keyword evidence="4" id="KW-0677">Repeat</keyword>
<dbReference type="EMBL" id="AP017928">
    <property type="protein sequence ID" value="BBA36137.1"/>
    <property type="molecule type" value="Genomic_DNA"/>
</dbReference>
<dbReference type="Pfam" id="PF13517">
    <property type="entry name" value="FG-GAP_3"/>
    <property type="match status" value="1"/>
</dbReference>
<protein>
    <submittedName>
        <fullName evidence="8">Type I secretion target GGXGXDXXX repeat protein domain protein</fullName>
    </submittedName>
</protein>
<reference evidence="8 9" key="1">
    <citation type="submission" date="2016-12" db="EMBL/GenBank/DDBJ databases">
        <title>Genome sequencing of Methylocaldum marinum.</title>
        <authorList>
            <person name="Takeuchi M."/>
            <person name="Kamagata Y."/>
            <person name="Hiraoka S."/>
            <person name="Oshima K."/>
            <person name="Hattori M."/>
            <person name="Iwasaki W."/>
        </authorList>
    </citation>
    <scope>NUCLEOTIDE SEQUENCE [LARGE SCALE GENOMIC DNA]</scope>
    <source>
        <strain evidence="8 9">S8</strain>
    </source>
</reference>
<dbReference type="InterPro" id="IPR001343">
    <property type="entry name" value="Hemolysn_Ca-bd"/>
</dbReference>
<dbReference type="SUPFAM" id="SSF51120">
    <property type="entry name" value="beta-Roll"/>
    <property type="match status" value="1"/>
</dbReference>
<dbReference type="Proteomes" id="UP000266313">
    <property type="component" value="Chromosome"/>
</dbReference>
<dbReference type="InterPro" id="IPR000413">
    <property type="entry name" value="Integrin_alpha"/>
</dbReference>
<dbReference type="Pfam" id="PF01839">
    <property type="entry name" value="FG-GAP"/>
    <property type="match status" value="2"/>
</dbReference>
<dbReference type="GO" id="GO:0005576">
    <property type="term" value="C:extracellular region"/>
    <property type="evidence" value="ECO:0007669"/>
    <property type="project" value="UniProtKB-SubCell"/>
</dbReference>
<gene>
    <name evidence="8" type="ORF">sS8_4207</name>
</gene>
<evidence type="ECO:0000313" key="8">
    <source>
        <dbReference type="EMBL" id="BBA36137.1"/>
    </source>
</evidence>
<name>A0A250KWZ4_9GAMM</name>
<dbReference type="GO" id="GO:0007155">
    <property type="term" value="P:cell adhesion"/>
    <property type="evidence" value="ECO:0007669"/>
    <property type="project" value="InterPro"/>
</dbReference>
<dbReference type="PRINTS" id="PR00313">
    <property type="entry name" value="CABNDNGRPT"/>
</dbReference>
<evidence type="ECO:0000256" key="2">
    <source>
        <dbReference type="ARBA" id="ARBA00022525"/>
    </source>
</evidence>
<keyword evidence="5" id="KW-0106">Calcium</keyword>
<dbReference type="InterPro" id="IPR013519">
    <property type="entry name" value="Int_alpha_beta-p"/>
</dbReference>
<proteinExistence type="predicted"/>
<feature type="compositionally biased region" description="Basic and acidic residues" evidence="7">
    <location>
        <begin position="507"/>
        <end position="518"/>
    </location>
</feature>
<dbReference type="InterPro" id="IPR013517">
    <property type="entry name" value="FG-GAP"/>
</dbReference>
<dbReference type="Gene3D" id="2.130.10.130">
    <property type="entry name" value="Integrin alpha, N-terminal"/>
    <property type="match status" value="3"/>
</dbReference>